<dbReference type="InterPro" id="IPR025888">
    <property type="entry name" value="MEI4"/>
</dbReference>
<protein>
    <recommendedName>
        <fullName evidence="5">Meiosis-specific protein MEI4</fullName>
    </recommendedName>
</protein>
<reference evidence="3" key="2">
    <citation type="submission" date="2025-08" db="UniProtKB">
        <authorList>
            <consortium name="Ensembl"/>
        </authorList>
    </citation>
    <scope>IDENTIFICATION</scope>
</reference>
<evidence type="ECO:0000313" key="3">
    <source>
        <dbReference type="Ensembl" id="ENSLCAP00010040682.1"/>
    </source>
</evidence>
<dbReference type="GO" id="GO:0007129">
    <property type="term" value="P:homologous chromosome pairing at meiosis"/>
    <property type="evidence" value="ECO:0007669"/>
    <property type="project" value="TreeGrafter"/>
</dbReference>
<dbReference type="Ensembl" id="ENSLCAT00010041646.1">
    <property type="protein sequence ID" value="ENSLCAP00010040682.1"/>
    <property type="gene ID" value="ENSLCAG00010019026.1"/>
</dbReference>
<dbReference type="GO" id="GO:0006310">
    <property type="term" value="P:DNA recombination"/>
    <property type="evidence" value="ECO:0007669"/>
    <property type="project" value="InterPro"/>
</dbReference>
<dbReference type="GeneTree" id="ENSGT00390000013856"/>
<evidence type="ECO:0000256" key="2">
    <source>
        <dbReference type="ARBA" id="ARBA00093453"/>
    </source>
</evidence>
<evidence type="ECO:0000313" key="4">
    <source>
        <dbReference type="Proteomes" id="UP000314980"/>
    </source>
</evidence>
<dbReference type="PANTHER" id="PTHR28575:SF1">
    <property type="entry name" value="MEIOSIS-SPECIFIC PROTEIN MEI4"/>
    <property type="match status" value="1"/>
</dbReference>
<dbReference type="AlphaFoldDB" id="A0A4W6EQZ0"/>
<name>A0A4W6EQZ0_LATCA</name>
<dbReference type="GO" id="GO:0007283">
    <property type="term" value="P:spermatogenesis"/>
    <property type="evidence" value="ECO:0007669"/>
    <property type="project" value="TreeGrafter"/>
</dbReference>
<dbReference type="GO" id="GO:0048477">
    <property type="term" value="P:oogenesis"/>
    <property type="evidence" value="ECO:0007669"/>
    <property type="project" value="TreeGrafter"/>
</dbReference>
<accession>A0A4W6EQZ0</accession>
<dbReference type="GO" id="GO:0000800">
    <property type="term" value="C:lateral element"/>
    <property type="evidence" value="ECO:0007669"/>
    <property type="project" value="TreeGrafter"/>
</dbReference>
<evidence type="ECO:0000256" key="1">
    <source>
        <dbReference type="ARBA" id="ARBA00023254"/>
    </source>
</evidence>
<dbReference type="PANTHER" id="PTHR28575">
    <property type="entry name" value="MEIOSIS-SPECIFIC PROTEIN MEI4"/>
    <property type="match status" value="1"/>
</dbReference>
<organism evidence="3 4">
    <name type="scientific">Lates calcarifer</name>
    <name type="common">Barramundi</name>
    <name type="synonym">Holocentrus calcarifer</name>
    <dbReference type="NCBI Taxonomy" id="8187"/>
    <lineage>
        <taxon>Eukaryota</taxon>
        <taxon>Metazoa</taxon>
        <taxon>Chordata</taxon>
        <taxon>Craniata</taxon>
        <taxon>Vertebrata</taxon>
        <taxon>Euteleostomi</taxon>
        <taxon>Actinopterygii</taxon>
        <taxon>Neopterygii</taxon>
        <taxon>Teleostei</taxon>
        <taxon>Neoteleostei</taxon>
        <taxon>Acanthomorphata</taxon>
        <taxon>Carangaria</taxon>
        <taxon>Carangaria incertae sedis</taxon>
        <taxon>Centropomidae</taxon>
        <taxon>Lates</taxon>
    </lineage>
</organism>
<dbReference type="Pfam" id="PF13971">
    <property type="entry name" value="Mei4"/>
    <property type="match status" value="1"/>
</dbReference>
<keyword evidence="1" id="KW-0469">Meiosis</keyword>
<comment type="similarity">
    <text evidence="2">Belongs to the MEI4L family.</text>
</comment>
<gene>
    <name evidence="3" type="primary">mei4</name>
</gene>
<dbReference type="Proteomes" id="UP000314980">
    <property type="component" value="Unassembled WGS sequence"/>
</dbReference>
<evidence type="ECO:0008006" key="5">
    <source>
        <dbReference type="Google" id="ProtNLM"/>
    </source>
</evidence>
<sequence>LMGKLRSKPTGKWKVKRTKVALAVAIIKNKPPGMSGREHAEALACKLKSQDESWKKKAQGLQQEVLRLQQEMLITRVTNTKSTTETAGRSFLHVQTPELFLEDPQPAVSVPQLPVPSCHHGGPQDKVLHPHVHFLQSLCALHRVEGNNRGLEALWFSPDVDAGSVLVDSVCQLLESVVAACRDPPPLGPQDLVLQACQVASRAMDLFCSQRLPSVEFMRRVEDSLRELTGMLVNKTLQVYSVVFVTVVTSKSSRPDTVVTFQGQESSGLDKFPVDQYQNSCYLFWILEELLQKSKVPCRVEVGSELMGFQSHLEQQVFLLSDEFPLFSICMWRIGELLTSTDKIPQV</sequence>
<dbReference type="GO" id="GO:0042138">
    <property type="term" value="P:meiotic DNA double-strand break formation"/>
    <property type="evidence" value="ECO:0007669"/>
    <property type="project" value="InterPro"/>
</dbReference>
<reference evidence="4" key="1">
    <citation type="submission" date="2015-09" db="EMBL/GenBank/DDBJ databases">
        <authorList>
            <person name="Sai Rama Sridatta P."/>
        </authorList>
    </citation>
    <scope>NUCLEOTIDE SEQUENCE [LARGE SCALE GENOMIC DNA]</scope>
</reference>
<proteinExistence type="inferred from homology"/>
<reference evidence="3" key="3">
    <citation type="submission" date="2025-09" db="UniProtKB">
        <authorList>
            <consortium name="Ensembl"/>
        </authorList>
    </citation>
    <scope>IDENTIFICATION</scope>
</reference>
<keyword evidence="4" id="KW-1185">Reference proteome</keyword>